<protein>
    <submittedName>
        <fullName evidence="1">Uncharacterized protein</fullName>
    </submittedName>
</protein>
<dbReference type="RefSeq" id="WP_102551407.1">
    <property type="nucleotide sequence ID" value="NZ_MCZF01000044.1"/>
</dbReference>
<accession>A0A2N7JU02</accession>
<dbReference type="EMBL" id="MCZF01000044">
    <property type="protein sequence ID" value="PMM62064.1"/>
    <property type="molecule type" value="Genomic_DNA"/>
</dbReference>
<comment type="caution">
    <text evidence="1">The sequence shown here is derived from an EMBL/GenBank/DDBJ whole genome shotgun (WGS) entry which is preliminary data.</text>
</comment>
<reference evidence="2" key="1">
    <citation type="submission" date="2016-07" db="EMBL/GenBank/DDBJ databases">
        <title>Nontailed viruses are major unrecognized killers of bacteria in the ocean.</title>
        <authorList>
            <person name="Kauffman K."/>
            <person name="Hussain F."/>
            <person name="Yang J."/>
            <person name="Arevalo P."/>
            <person name="Brown J."/>
            <person name="Cutler M."/>
            <person name="Kelly L."/>
            <person name="Polz M.F."/>
        </authorList>
    </citation>
    <scope>NUCLEOTIDE SEQUENCE [LARGE SCALE GENOMIC DNA]</scope>
    <source>
        <strain evidence="2">10N.261.48.B5</strain>
    </source>
</reference>
<name>A0A2N7JU02_VIBSP</name>
<proteinExistence type="predicted"/>
<dbReference type="Proteomes" id="UP000235533">
    <property type="component" value="Unassembled WGS sequence"/>
</dbReference>
<dbReference type="AlphaFoldDB" id="A0A2N7JU02"/>
<sequence>MRNSPPQTTDVNEEITRTLLLKLADMSMSPGTRQHLIAGYGIPPQKLKALIAMSPVEMQAMAKESGVQDLVQPIVERCLGYGIPADAWKYLSLNACRGFMNTFFCVTKPQYTQWTKKLPIQKEFSQRVVPLDKEEAVFLLLIEYGGEQKRQGSFCTEPNVQNLTKEDIYEIAMSSGLSIRAIWHECERWRALK</sequence>
<evidence type="ECO:0000313" key="2">
    <source>
        <dbReference type="Proteomes" id="UP000235533"/>
    </source>
</evidence>
<evidence type="ECO:0000313" key="1">
    <source>
        <dbReference type="EMBL" id="PMM62064.1"/>
    </source>
</evidence>
<organism evidence="1 2">
    <name type="scientific">Vibrio splendidus</name>
    <dbReference type="NCBI Taxonomy" id="29497"/>
    <lineage>
        <taxon>Bacteria</taxon>
        <taxon>Pseudomonadati</taxon>
        <taxon>Pseudomonadota</taxon>
        <taxon>Gammaproteobacteria</taxon>
        <taxon>Vibrionales</taxon>
        <taxon>Vibrionaceae</taxon>
        <taxon>Vibrio</taxon>
    </lineage>
</organism>
<gene>
    <name evidence="1" type="ORF">BCT54_19580</name>
</gene>